<protein>
    <submittedName>
        <fullName evidence="6">Archease</fullName>
    </submittedName>
</protein>
<evidence type="ECO:0000313" key="6">
    <source>
        <dbReference type="EMBL" id="WEU40922.1"/>
    </source>
</evidence>
<dbReference type="PANTHER" id="PTHR12682">
    <property type="entry name" value="ARCHEASE"/>
    <property type="match status" value="1"/>
</dbReference>
<feature type="domain" description="Archease" evidence="5">
    <location>
        <begin position="5"/>
        <end position="142"/>
    </location>
</feature>
<dbReference type="GO" id="GO:0008033">
    <property type="term" value="P:tRNA processing"/>
    <property type="evidence" value="ECO:0007669"/>
    <property type="project" value="UniProtKB-KW"/>
</dbReference>
<reference evidence="6" key="2">
    <citation type="journal article" date="2022" name="Nat. Microbiol.">
        <title>A closed Candidatus Odinarchaeum chromosome exposes Asgard archaeal viruses.</title>
        <authorList>
            <person name="Tamarit D."/>
            <person name="Caceres E.F."/>
            <person name="Krupovic M."/>
            <person name="Nijland R."/>
            <person name="Eme L."/>
            <person name="Robinson N.P."/>
            <person name="Ettema T.J.G."/>
        </authorList>
    </citation>
    <scope>NUCLEOTIDE SEQUENCE</scope>
    <source>
        <strain evidence="6">LCB_4</strain>
    </source>
</reference>
<keyword evidence="3" id="KW-0479">Metal-binding</keyword>
<dbReference type="PANTHER" id="PTHR12682:SF11">
    <property type="entry name" value="PROTEIN ARCHEASE"/>
    <property type="match status" value="1"/>
</dbReference>
<reference evidence="6" key="1">
    <citation type="journal article" date="2017" name="Nature">
        <title>Asgard archaea illuminate the origin of eukaryotic cellular complexity.</title>
        <authorList>
            <person name="Zaremba-Niedzwiedzka K."/>
            <person name="Caceres E.F."/>
            <person name="Saw J.H."/>
            <person name="Backstrom D."/>
            <person name="Juzokaite L."/>
            <person name="Vancaester E."/>
            <person name="Seitz K.W."/>
            <person name="Anantharaman K."/>
            <person name="Starnawski P."/>
            <person name="Kjeldsen K.U."/>
            <person name="Scott M.B."/>
            <person name="Nunoura T."/>
            <person name="Banfield J.F."/>
            <person name="Schramm A."/>
            <person name="Baker B.J."/>
            <person name="Spang A."/>
            <person name="Ettema T.J.G."/>
        </authorList>
    </citation>
    <scope>NUCLEOTIDE SEQUENCE</scope>
    <source>
        <strain evidence="6">LCB_4</strain>
    </source>
</reference>
<evidence type="ECO:0000259" key="5">
    <source>
        <dbReference type="Pfam" id="PF01951"/>
    </source>
</evidence>
<dbReference type="Gene3D" id="3.55.10.10">
    <property type="entry name" value="Archease domain"/>
    <property type="match status" value="1"/>
</dbReference>
<evidence type="ECO:0000256" key="2">
    <source>
        <dbReference type="ARBA" id="ARBA00022694"/>
    </source>
</evidence>
<organism evidence="6 7">
    <name type="scientific">Odinarchaeota yellowstonii (strain LCB_4)</name>
    <dbReference type="NCBI Taxonomy" id="1841599"/>
    <lineage>
        <taxon>Archaea</taxon>
        <taxon>Promethearchaeati</taxon>
        <taxon>Candidatus Odinarchaeota</taxon>
        <taxon>Candidatus Odinarchaeia</taxon>
        <taxon>Candidatus Odinarchaeales</taxon>
        <taxon>Candidatus Odinarchaeaceae</taxon>
        <taxon>Candidatus Odinarchaeum</taxon>
    </lineage>
</organism>
<evidence type="ECO:0000256" key="1">
    <source>
        <dbReference type="ARBA" id="ARBA00007963"/>
    </source>
</evidence>
<accession>A0AAF0D3C0</accession>
<gene>
    <name evidence="6" type="ORF">OdinLCB4_003155</name>
</gene>
<dbReference type="NCBIfam" id="NF001617">
    <property type="entry name" value="PRK00407.1"/>
    <property type="match status" value="1"/>
</dbReference>
<dbReference type="Pfam" id="PF01951">
    <property type="entry name" value="Archease"/>
    <property type="match status" value="1"/>
</dbReference>
<dbReference type="SUPFAM" id="SSF69819">
    <property type="entry name" value="MTH1598-like"/>
    <property type="match status" value="1"/>
</dbReference>
<dbReference type="KEGG" id="oyw:OdinLCB4_003155"/>
<keyword evidence="4" id="KW-0106">Calcium</keyword>
<comment type="similarity">
    <text evidence="1">Belongs to the archease family.</text>
</comment>
<dbReference type="InterPro" id="IPR023572">
    <property type="entry name" value="Archease_dom"/>
</dbReference>
<evidence type="ECO:0000256" key="4">
    <source>
        <dbReference type="ARBA" id="ARBA00022837"/>
    </source>
</evidence>
<dbReference type="InterPro" id="IPR036820">
    <property type="entry name" value="Archease_dom_sf"/>
</dbReference>
<proteinExistence type="inferred from homology"/>
<dbReference type="InterPro" id="IPR002804">
    <property type="entry name" value="Archease"/>
</dbReference>
<dbReference type="AlphaFoldDB" id="A0AAF0D3C0"/>
<evidence type="ECO:0000313" key="7">
    <source>
        <dbReference type="Proteomes" id="UP000186851"/>
    </source>
</evidence>
<dbReference type="EMBL" id="CP091871">
    <property type="protein sequence ID" value="WEU40922.1"/>
    <property type="molecule type" value="Genomic_DNA"/>
</dbReference>
<dbReference type="GO" id="GO:0046872">
    <property type="term" value="F:metal ion binding"/>
    <property type="evidence" value="ECO:0007669"/>
    <property type="project" value="UniProtKB-KW"/>
</dbReference>
<sequence length="142" mass="16452">MSKGYRELPHTADVYLEVYAPSLNEAFEQAGVALFDVMTDISSVDAKLSTSFKIEAEDLYSLLFEYIRELLFLVDTEECLFKDFNVEIKNDNDKYKLYATVKGEKIDFNKHRLKTEIKAPTYAQMEILTSEKQVVLRFVVDI</sequence>
<evidence type="ECO:0000256" key="3">
    <source>
        <dbReference type="ARBA" id="ARBA00022723"/>
    </source>
</evidence>
<name>A0AAF0D3C0_ODILC</name>
<keyword evidence="2" id="KW-0819">tRNA processing</keyword>
<dbReference type="Proteomes" id="UP000186851">
    <property type="component" value="Chromosome"/>
</dbReference>